<dbReference type="InParanoid" id="A0A2K1J9V8"/>
<dbReference type="EnsemblPlants" id="Pp3c16_24530V3.2">
    <property type="protein sequence ID" value="PAC:32984503.CDS.1"/>
    <property type="gene ID" value="Pp3c16_24530"/>
</dbReference>
<dbReference type="Gramene" id="Pp3c16_24530V3.2">
    <property type="protein sequence ID" value="PAC:32984503.CDS.1"/>
    <property type="gene ID" value="Pp3c16_24530"/>
</dbReference>
<evidence type="ECO:0000313" key="1">
    <source>
        <dbReference type="EMBL" id="PNR38311.1"/>
    </source>
</evidence>
<keyword evidence="3" id="KW-1185">Reference proteome</keyword>
<evidence type="ECO:0000313" key="2">
    <source>
        <dbReference type="EnsemblPlants" id="PAC:32984502.CDS.1"/>
    </source>
</evidence>
<name>A0A2K1J9V8_PHYPA</name>
<sequence length="156" mass="17463">MSPGRLRMLRQFVCQSTCINSNPRSHFFIAHHLCDQVFLSASLLCSIVKSASCHSGSIAFVFLSEPKLSTVSYLQISCSPRILVCFCNDQGHRSTQLVWRGLAHSESFHQSSSLLTCIPHFHVSLKFGGGDLRRVKARSIRHHGASRQQRVWVAVV</sequence>
<proteinExistence type="predicted"/>
<dbReference type="Gramene" id="Pp3c16_24530V3.1">
    <property type="protein sequence ID" value="PAC:32984502.CDS.1"/>
    <property type="gene ID" value="Pp3c16_24530"/>
</dbReference>
<reference evidence="2" key="3">
    <citation type="submission" date="2020-12" db="UniProtKB">
        <authorList>
            <consortium name="EnsemblPlants"/>
        </authorList>
    </citation>
    <scope>IDENTIFICATION</scope>
</reference>
<dbReference type="EMBL" id="ABEU02000016">
    <property type="protein sequence ID" value="PNR38311.1"/>
    <property type="molecule type" value="Genomic_DNA"/>
</dbReference>
<organism evidence="1">
    <name type="scientific">Physcomitrium patens</name>
    <name type="common">Spreading-leaved earth moss</name>
    <name type="synonym">Physcomitrella patens</name>
    <dbReference type="NCBI Taxonomy" id="3218"/>
    <lineage>
        <taxon>Eukaryota</taxon>
        <taxon>Viridiplantae</taxon>
        <taxon>Streptophyta</taxon>
        <taxon>Embryophyta</taxon>
        <taxon>Bryophyta</taxon>
        <taxon>Bryophytina</taxon>
        <taxon>Bryopsida</taxon>
        <taxon>Funariidae</taxon>
        <taxon>Funariales</taxon>
        <taxon>Funariaceae</taxon>
        <taxon>Physcomitrium</taxon>
    </lineage>
</organism>
<dbReference type="EnsemblPlants" id="Pp3c16_24530V3.1">
    <property type="protein sequence ID" value="PAC:32984502.CDS.1"/>
    <property type="gene ID" value="Pp3c16_24530"/>
</dbReference>
<reference evidence="1 3" key="1">
    <citation type="journal article" date="2008" name="Science">
        <title>The Physcomitrella genome reveals evolutionary insights into the conquest of land by plants.</title>
        <authorList>
            <person name="Rensing S."/>
            <person name="Lang D."/>
            <person name="Zimmer A."/>
            <person name="Terry A."/>
            <person name="Salamov A."/>
            <person name="Shapiro H."/>
            <person name="Nishiyama T."/>
            <person name="Perroud P.-F."/>
            <person name="Lindquist E."/>
            <person name="Kamisugi Y."/>
            <person name="Tanahashi T."/>
            <person name="Sakakibara K."/>
            <person name="Fujita T."/>
            <person name="Oishi K."/>
            <person name="Shin-I T."/>
            <person name="Kuroki Y."/>
            <person name="Toyoda A."/>
            <person name="Suzuki Y."/>
            <person name="Hashimoto A."/>
            <person name="Yamaguchi K."/>
            <person name="Sugano A."/>
            <person name="Kohara Y."/>
            <person name="Fujiyama A."/>
            <person name="Anterola A."/>
            <person name="Aoki S."/>
            <person name="Ashton N."/>
            <person name="Barbazuk W.B."/>
            <person name="Barker E."/>
            <person name="Bennetzen J."/>
            <person name="Bezanilla M."/>
            <person name="Blankenship R."/>
            <person name="Cho S.H."/>
            <person name="Dutcher S."/>
            <person name="Estelle M."/>
            <person name="Fawcett J.A."/>
            <person name="Gundlach H."/>
            <person name="Hanada K."/>
            <person name="Heyl A."/>
            <person name="Hicks K.A."/>
            <person name="Hugh J."/>
            <person name="Lohr M."/>
            <person name="Mayer K."/>
            <person name="Melkozernov A."/>
            <person name="Murata T."/>
            <person name="Nelson D."/>
            <person name="Pils B."/>
            <person name="Prigge M."/>
            <person name="Reiss B."/>
            <person name="Renner T."/>
            <person name="Rombauts S."/>
            <person name="Rushton P."/>
            <person name="Sanderfoot A."/>
            <person name="Schween G."/>
            <person name="Shiu S.-H."/>
            <person name="Stueber K."/>
            <person name="Theodoulou F.L."/>
            <person name="Tu H."/>
            <person name="Van de Peer Y."/>
            <person name="Verrier P.J."/>
            <person name="Waters E."/>
            <person name="Wood A."/>
            <person name="Yang L."/>
            <person name="Cove D."/>
            <person name="Cuming A."/>
            <person name="Hasebe M."/>
            <person name="Lucas S."/>
            <person name="Mishler D.B."/>
            <person name="Reski R."/>
            <person name="Grigoriev I."/>
            <person name="Quatrano R.S."/>
            <person name="Boore J.L."/>
        </authorList>
    </citation>
    <scope>NUCLEOTIDE SEQUENCE [LARGE SCALE GENOMIC DNA]</scope>
    <source>
        <strain evidence="2 3">cv. Gransden 2004</strain>
    </source>
</reference>
<protein>
    <submittedName>
        <fullName evidence="1 2">Uncharacterized protein</fullName>
    </submittedName>
</protein>
<reference evidence="1 3" key="2">
    <citation type="journal article" date="2018" name="Plant J.">
        <title>The Physcomitrella patens chromosome-scale assembly reveals moss genome structure and evolution.</title>
        <authorList>
            <person name="Lang D."/>
            <person name="Ullrich K.K."/>
            <person name="Murat F."/>
            <person name="Fuchs J."/>
            <person name="Jenkins J."/>
            <person name="Haas F.B."/>
            <person name="Piednoel M."/>
            <person name="Gundlach H."/>
            <person name="Van Bel M."/>
            <person name="Meyberg R."/>
            <person name="Vives C."/>
            <person name="Morata J."/>
            <person name="Symeonidi A."/>
            <person name="Hiss M."/>
            <person name="Muchero W."/>
            <person name="Kamisugi Y."/>
            <person name="Saleh O."/>
            <person name="Blanc G."/>
            <person name="Decker E.L."/>
            <person name="van Gessel N."/>
            <person name="Grimwood J."/>
            <person name="Hayes R.D."/>
            <person name="Graham S.W."/>
            <person name="Gunter L.E."/>
            <person name="McDaniel S.F."/>
            <person name="Hoernstein S.N.W."/>
            <person name="Larsson A."/>
            <person name="Li F.W."/>
            <person name="Perroud P.F."/>
            <person name="Phillips J."/>
            <person name="Ranjan P."/>
            <person name="Rokshar D.S."/>
            <person name="Rothfels C.J."/>
            <person name="Schneider L."/>
            <person name="Shu S."/>
            <person name="Stevenson D.W."/>
            <person name="Thummler F."/>
            <person name="Tillich M."/>
            <person name="Villarreal Aguilar J.C."/>
            <person name="Widiez T."/>
            <person name="Wong G.K."/>
            <person name="Wymore A."/>
            <person name="Zhang Y."/>
            <person name="Zimmer A.D."/>
            <person name="Quatrano R.S."/>
            <person name="Mayer K.F.X."/>
            <person name="Goodstein D."/>
            <person name="Casacuberta J.M."/>
            <person name="Vandepoele K."/>
            <person name="Reski R."/>
            <person name="Cuming A.C."/>
            <person name="Tuskan G.A."/>
            <person name="Maumus F."/>
            <person name="Salse J."/>
            <person name="Schmutz J."/>
            <person name="Rensing S.A."/>
        </authorList>
    </citation>
    <scope>NUCLEOTIDE SEQUENCE [LARGE SCALE GENOMIC DNA]</scope>
    <source>
        <strain evidence="2 3">cv. Gransden 2004</strain>
    </source>
</reference>
<accession>A0A2K1J9V8</accession>
<evidence type="ECO:0000313" key="3">
    <source>
        <dbReference type="Proteomes" id="UP000006727"/>
    </source>
</evidence>
<dbReference type="AlphaFoldDB" id="A0A2K1J9V8"/>
<dbReference type="Proteomes" id="UP000006727">
    <property type="component" value="Chromosome 16"/>
</dbReference>
<gene>
    <name evidence="1" type="ORF">PHYPA_021422</name>
</gene>
<dbReference type="PaxDb" id="3218-PP1S4_369V6.1"/>